<dbReference type="InterPro" id="IPR011747">
    <property type="entry name" value="CHP02241"/>
</dbReference>
<protein>
    <submittedName>
        <fullName evidence="1">Phage tail protein</fullName>
    </submittedName>
</protein>
<dbReference type="PANTHER" id="PTHR38009">
    <property type="entry name" value="CONSERVED HYPOTHETICAL PHAGE TAIL PROTEIN"/>
    <property type="match status" value="1"/>
</dbReference>
<dbReference type="Pfam" id="PF06841">
    <property type="entry name" value="Phage_T4_gp19"/>
    <property type="match status" value="1"/>
</dbReference>
<dbReference type="InterPro" id="IPR010667">
    <property type="entry name" value="Phage_T4_Gp19"/>
</dbReference>
<organism evidence="1 2">
    <name type="scientific">Actinoplanes ianthinogenes</name>
    <dbReference type="NCBI Taxonomy" id="122358"/>
    <lineage>
        <taxon>Bacteria</taxon>
        <taxon>Bacillati</taxon>
        <taxon>Actinomycetota</taxon>
        <taxon>Actinomycetes</taxon>
        <taxon>Micromonosporales</taxon>
        <taxon>Micromonosporaceae</taxon>
        <taxon>Actinoplanes</taxon>
    </lineage>
</organism>
<proteinExistence type="predicted"/>
<keyword evidence="2" id="KW-1185">Reference proteome</keyword>
<dbReference type="EMBL" id="AP023356">
    <property type="protein sequence ID" value="BCJ39849.1"/>
    <property type="molecule type" value="Genomic_DNA"/>
</dbReference>
<dbReference type="Proteomes" id="UP000676967">
    <property type="component" value="Chromosome"/>
</dbReference>
<dbReference type="NCBIfam" id="TIGR02241">
    <property type="entry name" value="conserved hypothetical phage tail region protein"/>
    <property type="match status" value="1"/>
</dbReference>
<dbReference type="PANTHER" id="PTHR38009:SF1">
    <property type="entry name" value="CONSERVED HYPOTHETICAL PHAGE TAIL PROTEIN"/>
    <property type="match status" value="1"/>
</dbReference>
<sequence>MTTPFPAFNFTVALVDTGGPRLRTLAVLATSVVAGFSQCGGLESSIQVEEYREGGRATTLKFRRHATAANLRLQRGMGLSDDLWAWYAGYLSGRGRRRDGVIILQNELHLPVKAWRFRNGFPIRWTGPALDAAANRLAFEEIEIAHDGLEMV</sequence>
<evidence type="ECO:0000313" key="2">
    <source>
        <dbReference type="Proteomes" id="UP000676967"/>
    </source>
</evidence>
<accession>A0ABM7LKR3</accession>
<name>A0ABM7LKR3_9ACTN</name>
<dbReference type="RefSeq" id="WP_189330735.1">
    <property type="nucleotide sequence ID" value="NZ_AP023356.1"/>
</dbReference>
<gene>
    <name evidence="1" type="ORF">Aiant_05060</name>
</gene>
<evidence type="ECO:0000313" key="1">
    <source>
        <dbReference type="EMBL" id="BCJ39849.1"/>
    </source>
</evidence>
<reference evidence="1 2" key="1">
    <citation type="submission" date="2020-08" db="EMBL/GenBank/DDBJ databases">
        <title>Whole genome shotgun sequence of Actinoplanes ianthinogenes NBRC 13996.</title>
        <authorList>
            <person name="Komaki H."/>
            <person name="Tamura T."/>
        </authorList>
    </citation>
    <scope>NUCLEOTIDE SEQUENCE [LARGE SCALE GENOMIC DNA]</scope>
    <source>
        <strain evidence="1 2">NBRC 13996</strain>
    </source>
</reference>